<evidence type="ECO:0000313" key="2">
    <source>
        <dbReference type="Proteomes" id="UP000026915"/>
    </source>
</evidence>
<name>A0A061E3P5_THECC</name>
<dbReference type="InParanoid" id="A0A061E3P5"/>
<dbReference type="Proteomes" id="UP000026915">
    <property type="component" value="Chromosome 2"/>
</dbReference>
<sequence>MINEKRLWATLPDSSGQHYPGHLEAANVVRLIRQRPEACTDFCLHVSREWLCKEGIGLLRNCLYSSRKFDPLANQINSIFWFFLFRSRSSNGREQYILHVLTVALRLAQPNEFWVGVPSANILFPTSTSKLVFTSAFSGKALCLWHGNKVVKREYLTGLNKFIRTWQSRTEGRT</sequence>
<evidence type="ECO:0000313" key="1">
    <source>
        <dbReference type="EMBL" id="EOX96898.1"/>
    </source>
</evidence>
<proteinExistence type="predicted"/>
<dbReference type="HOGENOM" id="CLU_1542802_0_0_1"/>
<keyword evidence="2" id="KW-1185">Reference proteome</keyword>
<dbReference type="Gramene" id="EOX96898">
    <property type="protein sequence ID" value="EOX96898"/>
    <property type="gene ID" value="TCM_006041"/>
</dbReference>
<organism evidence="1 2">
    <name type="scientific">Theobroma cacao</name>
    <name type="common">Cacao</name>
    <name type="synonym">Cocoa</name>
    <dbReference type="NCBI Taxonomy" id="3641"/>
    <lineage>
        <taxon>Eukaryota</taxon>
        <taxon>Viridiplantae</taxon>
        <taxon>Streptophyta</taxon>
        <taxon>Embryophyta</taxon>
        <taxon>Tracheophyta</taxon>
        <taxon>Spermatophyta</taxon>
        <taxon>Magnoliopsida</taxon>
        <taxon>eudicotyledons</taxon>
        <taxon>Gunneridae</taxon>
        <taxon>Pentapetalae</taxon>
        <taxon>rosids</taxon>
        <taxon>malvids</taxon>
        <taxon>Malvales</taxon>
        <taxon>Malvaceae</taxon>
        <taxon>Byttnerioideae</taxon>
        <taxon>Theobroma</taxon>
    </lineage>
</organism>
<gene>
    <name evidence="1" type="ORF">TCM_006041</name>
</gene>
<reference evidence="1 2" key="1">
    <citation type="journal article" date="2013" name="Genome Biol.">
        <title>The genome sequence of the most widely cultivated cacao type and its use to identify candidate genes regulating pod color.</title>
        <authorList>
            <person name="Motamayor J.C."/>
            <person name="Mockaitis K."/>
            <person name="Schmutz J."/>
            <person name="Haiminen N."/>
            <person name="Iii D.L."/>
            <person name="Cornejo O."/>
            <person name="Findley S.D."/>
            <person name="Zheng P."/>
            <person name="Utro F."/>
            <person name="Royaert S."/>
            <person name="Saski C."/>
            <person name="Jenkins J."/>
            <person name="Podicheti R."/>
            <person name="Zhao M."/>
            <person name="Scheffler B.E."/>
            <person name="Stack J.C."/>
            <person name="Feltus F.A."/>
            <person name="Mustiga G.M."/>
            <person name="Amores F."/>
            <person name="Phillips W."/>
            <person name="Marelli J.P."/>
            <person name="May G.D."/>
            <person name="Shapiro H."/>
            <person name="Ma J."/>
            <person name="Bustamante C.D."/>
            <person name="Schnell R.J."/>
            <person name="Main D."/>
            <person name="Gilbert D."/>
            <person name="Parida L."/>
            <person name="Kuhn D.N."/>
        </authorList>
    </citation>
    <scope>NUCLEOTIDE SEQUENCE [LARGE SCALE GENOMIC DNA]</scope>
    <source>
        <strain evidence="2">cv. Matina 1-6</strain>
    </source>
</reference>
<protein>
    <submittedName>
        <fullName evidence="1">Uncharacterized protein</fullName>
    </submittedName>
</protein>
<dbReference type="EMBL" id="CM001880">
    <property type="protein sequence ID" value="EOX96898.1"/>
    <property type="molecule type" value="Genomic_DNA"/>
</dbReference>
<dbReference type="AlphaFoldDB" id="A0A061E3P5"/>
<accession>A0A061E3P5</accession>